<accession>A0A7W4TLV6</accession>
<protein>
    <recommendedName>
        <fullName evidence="3">DUF2200 domain-containing protein</fullName>
    </recommendedName>
</protein>
<gene>
    <name evidence="1" type="ORF">FHR75_001655</name>
</gene>
<dbReference type="EMBL" id="JACHVY010000001">
    <property type="protein sequence ID" value="MBB2900867.1"/>
    <property type="molecule type" value="Genomic_DNA"/>
</dbReference>
<proteinExistence type="predicted"/>
<reference evidence="1 2" key="1">
    <citation type="submission" date="2020-08" db="EMBL/GenBank/DDBJ databases">
        <title>The Agave Microbiome: Exploring the role of microbial communities in plant adaptations to desert environments.</title>
        <authorList>
            <person name="Partida-Martinez L.P."/>
        </authorList>
    </citation>
    <scope>NUCLEOTIDE SEQUENCE [LARGE SCALE GENOMIC DNA]</scope>
    <source>
        <strain evidence="1 2">AS2.23</strain>
    </source>
</reference>
<evidence type="ECO:0008006" key="3">
    <source>
        <dbReference type="Google" id="ProtNLM"/>
    </source>
</evidence>
<sequence length="128" mass="13988">MTRHRIFGTSFASIYPLYVAKVQRKGRDPQDVDRVICWLTGHDPAGLQEAVASGVDLETFFAQAPALNPRAAEITGVICGHRVEEIEDPLMQRIRWMDKLVDEVARGKRMTSVLRGSADAGPPAGAGT</sequence>
<dbReference type="RefSeq" id="WP_012085180.1">
    <property type="nucleotide sequence ID" value="NZ_JACHVY010000001.1"/>
</dbReference>
<dbReference type="InterPro" id="IPR014580">
    <property type="entry name" value="UCP033199"/>
</dbReference>
<reference evidence="1 2" key="2">
    <citation type="submission" date="2020-08" db="EMBL/GenBank/DDBJ databases">
        <authorList>
            <person name="Partida-Martinez L."/>
            <person name="Huntemann M."/>
            <person name="Clum A."/>
            <person name="Wang J."/>
            <person name="Palaniappan K."/>
            <person name="Ritter S."/>
            <person name="Chen I.-M."/>
            <person name="Stamatis D."/>
            <person name="Reddy T."/>
            <person name="O'Malley R."/>
            <person name="Daum C."/>
            <person name="Shapiro N."/>
            <person name="Ivanova N."/>
            <person name="Kyrpides N."/>
            <person name="Woyke T."/>
        </authorList>
    </citation>
    <scope>NUCLEOTIDE SEQUENCE [LARGE SCALE GENOMIC DNA]</scope>
    <source>
        <strain evidence="1 2">AS2.23</strain>
    </source>
</reference>
<dbReference type="InterPro" id="IPR023204">
    <property type="entry name" value="SP1917_dom_sf"/>
</dbReference>
<dbReference type="AlphaFoldDB" id="A0A7W4TLV6"/>
<evidence type="ECO:0000313" key="1">
    <source>
        <dbReference type="EMBL" id="MBB2900867.1"/>
    </source>
</evidence>
<dbReference type="Proteomes" id="UP000533269">
    <property type="component" value="Unassembled WGS sequence"/>
</dbReference>
<name>A0A7W4TLV6_KINRA</name>
<dbReference type="OMA" id="VYPHYVT"/>
<evidence type="ECO:0000313" key="2">
    <source>
        <dbReference type="Proteomes" id="UP000533269"/>
    </source>
</evidence>
<comment type="caution">
    <text evidence="1">The sequence shown here is derived from an EMBL/GenBank/DDBJ whole genome shotgun (WGS) entry which is preliminary data.</text>
</comment>
<dbReference type="Gene3D" id="1.10.8.290">
    <property type="entry name" value="uncharacterized protein sp1917 domain"/>
    <property type="match status" value="1"/>
</dbReference>
<dbReference type="PIRSF" id="PIRSF033199">
    <property type="entry name" value="UCP033199"/>
    <property type="match status" value="1"/>
</dbReference>
<organism evidence="1 2">
    <name type="scientific">Kineococcus radiotolerans</name>
    <dbReference type="NCBI Taxonomy" id="131568"/>
    <lineage>
        <taxon>Bacteria</taxon>
        <taxon>Bacillati</taxon>
        <taxon>Actinomycetota</taxon>
        <taxon>Actinomycetes</taxon>
        <taxon>Kineosporiales</taxon>
        <taxon>Kineosporiaceae</taxon>
        <taxon>Kineococcus</taxon>
    </lineage>
</organism>
<dbReference type="Pfam" id="PF09966">
    <property type="entry name" value="DUF2200"/>
    <property type="match status" value="1"/>
</dbReference>